<comment type="caution">
    <text evidence="1">The sequence shown here is derived from an EMBL/GenBank/DDBJ whole genome shotgun (WGS) entry which is preliminary data.</text>
</comment>
<sequence>MSIGDGQNLQPDGLEEFSDEMILLGLAMLGAQKFEFALYGMASHLKAHDRRFKDLTTEEFLRGDGTKTKQTLGAIAQTYEAQFQFDGDELTQFVIDRNLIAHDYWRLTQAKINGGRTLPNPKEFLLKFIKRCDTWTRLCQGWITLAKTAAAELSGRLDEISETPESIQKMLEYLIHVLERPAAEKPAEES</sequence>
<evidence type="ECO:0000313" key="1">
    <source>
        <dbReference type="EMBL" id="PRC19101.1"/>
    </source>
</evidence>
<evidence type="ECO:0000313" key="2">
    <source>
        <dbReference type="Proteomes" id="UP000238045"/>
    </source>
</evidence>
<dbReference type="RefSeq" id="WP_105696976.1">
    <property type="nucleotide sequence ID" value="NZ_CP159260.1"/>
</dbReference>
<accession>A0A2S9ETH5</accession>
<proteinExistence type="predicted"/>
<reference evidence="1 2" key="1">
    <citation type="submission" date="2017-09" db="EMBL/GenBank/DDBJ databases">
        <title>Genomic, metabolic, and phenotypic characteristics of bacterial isolates from the natural microbiome of the model nematode Caenorhabditis elegans.</title>
        <authorList>
            <person name="Zimmermann J."/>
            <person name="Obeng N."/>
            <person name="Yang W."/>
            <person name="Obeng O."/>
            <person name="Kissoyan K."/>
            <person name="Pees B."/>
            <person name="Dirksen P."/>
            <person name="Hoppner M."/>
            <person name="Franke A."/>
            <person name="Rosenstiel P."/>
            <person name="Leippe M."/>
            <person name="Dierking K."/>
            <person name="Kaleta C."/>
            <person name="Schulenburg H."/>
        </authorList>
    </citation>
    <scope>NUCLEOTIDE SEQUENCE [LARGE SCALE GENOMIC DNA]</scope>
    <source>
        <strain evidence="1 2">MYb117</strain>
    </source>
</reference>
<dbReference type="AlphaFoldDB" id="A0A2S9ETH5"/>
<gene>
    <name evidence="1" type="ORF">CQZ99_12410</name>
</gene>
<dbReference type="EMBL" id="PCQL01000010">
    <property type="protein sequence ID" value="PRC19101.1"/>
    <property type="molecule type" value="Genomic_DNA"/>
</dbReference>
<organism evidence="1 2">
    <name type="scientific">Pseudomonas poae</name>
    <dbReference type="NCBI Taxonomy" id="200451"/>
    <lineage>
        <taxon>Bacteria</taxon>
        <taxon>Pseudomonadati</taxon>
        <taxon>Pseudomonadota</taxon>
        <taxon>Gammaproteobacteria</taxon>
        <taxon>Pseudomonadales</taxon>
        <taxon>Pseudomonadaceae</taxon>
        <taxon>Pseudomonas</taxon>
    </lineage>
</organism>
<name>A0A2S9ETH5_9PSED</name>
<keyword evidence="2" id="KW-1185">Reference proteome</keyword>
<protein>
    <submittedName>
        <fullName evidence="1">Uncharacterized protein</fullName>
    </submittedName>
</protein>
<dbReference type="Proteomes" id="UP000238045">
    <property type="component" value="Unassembled WGS sequence"/>
</dbReference>